<reference evidence="6 7" key="1">
    <citation type="submission" date="2018-06" db="EMBL/GenBank/DDBJ databases">
        <authorList>
            <consortium name="Pathogen Informatics"/>
            <person name="Doyle S."/>
        </authorList>
    </citation>
    <scope>NUCLEOTIDE SEQUENCE [LARGE SCALE GENOMIC DNA]</scope>
    <source>
        <strain evidence="6 7">NCTC10723</strain>
    </source>
</reference>
<dbReference type="InterPro" id="IPR028082">
    <property type="entry name" value="Peripla_BP_I"/>
</dbReference>
<evidence type="ECO:0000256" key="3">
    <source>
        <dbReference type="ARBA" id="ARBA00023163"/>
    </source>
</evidence>
<dbReference type="Gene3D" id="1.10.260.40">
    <property type="entry name" value="lambda repressor-like DNA-binding domains"/>
    <property type="match status" value="1"/>
</dbReference>
<dbReference type="OrthoDB" id="569491at2"/>
<dbReference type="GO" id="GO:0000976">
    <property type="term" value="F:transcription cis-regulatory region binding"/>
    <property type="evidence" value="ECO:0007669"/>
    <property type="project" value="TreeGrafter"/>
</dbReference>
<dbReference type="SUPFAM" id="SSF47413">
    <property type="entry name" value="lambda repressor-like DNA-binding domains"/>
    <property type="match status" value="1"/>
</dbReference>
<dbReference type="InterPro" id="IPR010982">
    <property type="entry name" value="Lambda_DNA-bd_dom_sf"/>
</dbReference>
<keyword evidence="3" id="KW-0804">Transcription</keyword>
<protein>
    <submittedName>
        <fullName evidence="6">Probable catabolite control protein A</fullName>
    </submittedName>
</protein>
<dbReference type="PANTHER" id="PTHR30146:SF144">
    <property type="entry name" value="LACI-FAMILY TRANSCRIPTION REGULATOR"/>
    <property type="match status" value="1"/>
</dbReference>
<evidence type="ECO:0000256" key="1">
    <source>
        <dbReference type="ARBA" id="ARBA00023015"/>
    </source>
</evidence>
<dbReference type="PANTHER" id="PTHR30146">
    <property type="entry name" value="LACI-RELATED TRANSCRIPTIONAL REPRESSOR"/>
    <property type="match status" value="1"/>
</dbReference>
<dbReference type="PROSITE" id="PS50943">
    <property type="entry name" value="HTH_CROC1"/>
    <property type="match status" value="1"/>
</dbReference>
<proteinExistence type="predicted"/>
<evidence type="ECO:0000259" key="5">
    <source>
        <dbReference type="PROSITE" id="PS50943"/>
    </source>
</evidence>
<keyword evidence="7" id="KW-1185">Reference proteome</keyword>
<sequence>MITQKEIAKKLGISRTTVARAINGSSLIKEETKRKILELVKEMNYEKNYIGSSLGTKKHKKVYVLVVKSKNEFYTQEILRGIKEAFDEYKAYNYEVKIKTTDINSPNNQIDDLKEVLNEKDIDGLIITPLDKKKVYQVLTPYLEKIKIISLGIRLDKNIPHVGPDHKRQGRIAAGLMSKLLRKNEKLLIIDNGDDKVSSKLYLEGFLKRMQEDEIIIEGPIKCNGIENSLFYLEKKLKDESIKGLYMNRYAHDILEKLPRELLFNKKIVTNGIGKMIKKLLKEKVISLTVMEEIASEGYMAGKRMFEMLYKDKSLENNWDVSKSHVIFYENLEDYKK</sequence>
<dbReference type="Pfam" id="PF13407">
    <property type="entry name" value="Peripla_BP_4"/>
    <property type="match status" value="1"/>
</dbReference>
<evidence type="ECO:0000313" key="7">
    <source>
        <dbReference type="Proteomes" id="UP000255328"/>
    </source>
</evidence>
<dbReference type="Pfam" id="PF00356">
    <property type="entry name" value="LacI"/>
    <property type="match status" value="1"/>
</dbReference>
<gene>
    <name evidence="6" type="primary">ccpA_2</name>
    <name evidence="6" type="ORF">NCTC10723_01561</name>
</gene>
<dbReference type="SUPFAM" id="SSF53822">
    <property type="entry name" value="Periplasmic binding protein-like I"/>
    <property type="match status" value="1"/>
</dbReference>
<evidence type="ECO:0000259" key="4">
    <source>
        <dbReference type="PROSITE" id="PS50932"/>
    </source>
</evidence>
<dbReference type="PROSITE" id="PS50932">
    <property type="entry name" value="HTH_LACI_2"/>
    <property type="match status" value="1"/>
</dbReference>
<organism evidence="6 7">
    <name type="scientific">Fusobacterium necrogenes</name>
    <dbReference type="NCBI Taxonomy" id="858"/>
    <lineage>
        <taxon>Bacteria</taxon>
        <taxon>Fusobacteriati</taxon>
        <taxon>Fusobacteriota</taxon>
        <taxon>Fusobacteriia</taxon>
        <taxon>Fusobacteriales</taxon>
        <taxon>Fusobacteriaceae</taxon>
        <taxon>Fusobacterium</taxon>
    </lineage>
</organism>
<keyword evidence="1" id="KW-0805">Transcription regulation</keyword>
<dbReference type="AlphaFoldDB" id="A0A377GYN0"/>
<evidence type="ECO:0000256" key="2">
    <source>
        <dbReference type="ARBA" id="ARBA00023125"/>
    </source>
</evidence>
<keyword evidence="2" id="KW-0238">DNA-binding</keyword>
<feature type="domain" description="HTH cro/C1-type" evidence="5">
    <location>
        <begin position="2"/>
        <end position="39"/>
    </location>
</feature>
<feature type="domain" description="HTH lacI-type" evidence="4">
    <location>
        <begin position="2"/>
        <end position="56"/>
    </location>
</feature>
<dbReference type="CDD" id="cd01392">
    <property type="entry name" value="HTH_LacI"/>
    <property type="match status" value="1"/>
</dbReference>
<dbReference type="RefSeq" id="WP_115270965.1">
    <property type="nucleotide sequence ID" value="NZ_CASFEE010000034.1"/>
</dbReference>
<dbReference type="Gene3D" id="3.40.50.2300">
    <property type="match status" value="2"/>
</dbReference>
<accession>A0A377GYN0</accession>
<dbReference type="GO" id="GO:0003700">
    <property type="term" value="F:DNA-binding transcription factor activity"/>
    <property type="evidence" value="ECO:0007669"/>
    <property type="project" value="TreeGrafter"/>
</dbReference>
<dbReference type="EMBL" id="UGGU01000003">
    <property type="protein sequence ID" value="STO32089.1"/>
    <property type="molecule type" value="Genomic_DNA"/>
</dbReference>
<evidence type="ECO:0000313" key="6">
    <source>
        <dbReference type="EMBL" id="STO32089.1"/>
    </source>
</evidence>
<dbReference type="InterPro" id="IPR001387">
    <property type="entry name" value="Cro/C1-type_HTH"/>
</dbReference>
<dbReference type="InterPro" id="IPR025997">
    <property type="entry name" value="SBP_2_dom"/>
</dbReference>
<dbReference type="InterPro" id="IPR000843">
    <property type="entry name" value="HTH_LacI"/>
</dbReference>
<dbReference type="SMART" id="SM00354">
    <property type="entry name" value="HTH_LACI"/>
    <property type="match status" value="1"/>
</dbReference>
<dbReference type="Proteomes" id="UP000255328">
    <property type="component" value="Unassembled WGS sequence"/>
</dbReference>
<name>A0A377GYN0_9FUSO</name>